<dbReference type="Pfam" id="PF13649">
    <property type="entry name" value="Methyltransf_25"/>
    <property type="match status" value="1"/>
</dbReference>
<dbReference type="Gene3D" id="3.40.50.150">
    <property type="entry name" value="Vaccinia Virus protein VP39"/>
    <property type="match status" value="1"/>
</dbReference>
<reference evidence="3" key="1">
    <citation type="journal article" date="2019" name="Int. J. Syst. Evol. Microbiol.">
        <title>The Global Catalogue of Microorganisms (GCM) 10K type strain sequencing project: providing services to taxonomists for standard genome sequencing and annotation.</title>
        <authorList>
            <consortium name="The Broad Institute Genomics Platform"/>
            <consortium name="The Broad Institute Genome Sequencing Center for Infectious Disease"/>
            <person name="Wu L."/>
            <person name="Ma J."/>
        </authorList>
    </citation>
    <scope>NUCLEOTIDE SEQUENCE [LARGE SCALE GENOMIC DNA]</scope>
    <source>
        <strain evidence="3">CCM 8937</strain>
    </source>
</reference>
<name>A0ABW4BIU9_9LACO</name>
<keyword evidence="2" id="KW-0808">Transferase</keyword>
<protein>
    <submittedName>
        <fullName evidence="2">Class I SAM-dependent methyltransferase</fullName>
    </submittedName>
</protein>
<dbReference type="GO" id="GO:0032259">
    <property type="term" value="P:methylation"/>
    <property type="evidence" value="ECO:0007669"/>
    <property type="project" value="UniProtKB-KW"/>
</dbReference>
<dbReference type="InterPro" id="IPR029063">
    <property type="entry name" value="SAM-dependent_MTases_sf"/>
</dbReference>
<dbReference type="CDD" id="cd02440">
    <property type="entry name" value="AdoMet_MTases"/>
    <property type="match status" value="1"/>
</dbReference>
<evidence type="ECO:0000259" key="1">
    <source>
        <dbReference type="Pfam" id="PF13649"/>
    </source>
</evidence>
<dbReference type="RefSeq" id="WP_125651190.1">
    <property type="nucleotide sequence ID" value="NZ_JBHTOH010000008.1"/>
</dbReference>
<keyword evidence="2" id="KW-0489">Methyltransferase</keyword>
<dbReference type="EMBL" id="JBHTOH010000008">
    <property type="protein sequence ID" value="MFD1410144.1"/>
    <property type="molecule type" value="Genomic_DNA"/>
</dbReference>
<feature type="domain" description="Methyltransferase" evidence="1">
    <location>
        <begin position="51"/>
        <end position="132"/>
    </location>
</feature>
<dbReference type="GO" id="GO:0008168">
    <property type="term" value="F:methyltransferase activity"/>
    <property type="evidence" value="ECO:0007669"/>
    <property type="project" value="UniProtKB-KW"/>
</dbReference>
<evidence type="ECO:0000313" key="3">
    <source>
        <dbReference type="Proteomes" id="UP001597191"/>
    </source>
</evidence>
<dbReference type="SUPFAM" id="SSF53335">
    <property type="entry name" value="S-adenosyl-L-methionine-dependent methyltransferases"/>
    <property type="match status" value="1"/>
</dbReference>
<dbReference type="InterPro" id="IPR041698">
    <property type="entry name" value="Methyltransf_25"/>
</dbReference>
<accession>A0ABW4BIU9</accession>
<comment type="caution">
    <text evidence="2">The sequence shown here is derived from an EMBL/GenBank/DDBJ whole genome shotgun (WGS) entry which is preliminary data.</text>
</comment>
<keyword evidence="3" id="KW-1185">Reference proteome</keyword>
<sequence>MDRLIEAQQDWDDFAADYYAGEQASQVPYVSAVIAYLQKQHLLPRHQQQLLDLGGGTGRFAVPLAKLGVQVEVADFSAAMLAILQQRRLELAQPERLTFRQTSWQALVQSGQKFSVVFMSMLPAVQPADLAAISQLTTAQFLIFRLVSVRDDFFTPLFHDLDLPPERPEADQDLLTAYQDQHLSDFTAWQAHDFNFSTSESLTAREATDYLATYPGMTTDKMVTTRQRLQTVLVNQKLTVTEHYRFRLLNTRRISQ</sequence>
<organism evidence="2 3">
    <name type="scientific">Lapidilactobacillus gannanensis</name>
    <dbReference type="NCBI Taxonomy" id="2486002"/>
    <lineage>
        <taxon>Bacteria</taxon>
        <taxon>Bacillati</taxon>
        <taxon>Bacillota</taxon>
        <taxon>Bacilli</taxon>
        <taxon>Lactobacillales</taxon>
        <taxon>Lactobacillaceae</taxon>
        <taxon>Lapidilactobacillus</taxon>
    </lineage>
</organism>
<evidence type="ECO:0000313" key="2">
    <source>
        <dbReference type="EMBL" id="MFD1410144.1"/>
    </source>
</evidence>
<dbReference type="Proteomes" id="UP001597191">
    <property type="component" value="Unassembled WGS sequence"/>
</dbReference>
<gene>
    <name evidence="2" type="ORF">ACFQ4R_00670</name>
</gene>
<proteinExistence type="predicted"/>